<dbReference type="RefSeq" id="WP_137344197.1">
    <property type="nucleotide sequence ID" value="NZ_BSQH01000027.1"/>
</dbReference>
<accession>A0A4U6CP84</accession>
<evidence type="ECO:0008006" key="4">
    <source>
        <dbReference type="Google" id="ProtNLM"/>
    </source>
</evidence>
<dbReference type="OrthoDB" id="573857at2"/>
<proteinExistence type="predicted"/>
<organism evidence="2 3">
    <name type="scientific">Dyadobacter frigoris</name>
    <dbReference type="NCBI Taxonomy" id="2576211"/>
    <lineage>
        <taxon>Bacteria</taxon>
        <taxon>Pseudomonadati</taxon>
        <taxon>Bacteroidota</taxon>
        <taxon>Cytophagia</taxon>
        <taxon>Cytophagales</taxon>
        <taxon>Spirosomataceae</taxon>
        <taxon>Dyadobacter</taxon>
    </lineage>
</organism>
<dbReference type="AlphaFoldDB" id="A0A4U6CP84"/>
<dbReference type="EMBL" id="SZVO01000025">
    <property type="protein sequence ID" value="TKT86240.1"/>
    <property type="molecule type" value="Genomic_DNA"/>
</dbReference>
<keyword evidence="1" id="KW-1133">Transmembrane helix</keyword>
<feature type="transmembrane region" description="Helical" evidence="1">
    <location>
        <begin position="94"/>
        <end position="111"/>
    </location>
</feature>
<evidence type="ECO:0000313" key="2">
    <source>
        <dbReference type="EMBL" id="TKT86240.1"/>
    </source>
</evidence>
<evidence type="ECO:0000313" key="3">
    <source>
        <dbReference type="Proteomes" id="UP000304900"/>
    </source>
</evidence>
<keyword evidence="1" id="KW-0812">Transmembrane</keyword>
<evidence type="ECO:0000256" key="1">
    <source>
        <dbReference type="SAM" id="Phobius"/>
    </source>
</evidence>
<reference evidence="2 3" key="1">
    <citation type="submission" date="2019-05" db="EMBL/GenBank/DDBJ databases">
        <title>Dyadobacter AR-3-8 sp. nov., isolated from arctic soil.</title>
        <authorList>
            <person name="Chaudhary D.K."/>
        </authorList>
    </citation>
    <scope>NUCLEOTIDE SEQUENCE [LARGE SCALE GENOMIC DNA]</scope>
    <source>
        <strain evidence="2 3">AR-3-8</strain>
    </source>
</reference>
<protein>
    <recommendedName>
        <fullName evidence="4">DUF2784 domain-containing protein</fullName>
    </recommendedName>
</protein>
<feature type="transmembrane region" description="Helical" evidence="1">
    <location>
        <begin position="12"/>
        <end position="33"/>
    </location>
</feature>
<keyword evidence="1" id="KW-0472">Membrane</keyword>
<sequence>MDNAAKLILVKILHTIIWLFFNIVIFYMLYAAVANKLDKYLWACYGLVFLEGTILIIFKNVCPVTLLASNYSRSKKDNFDIYLPNWLARFNKQIYISIVVIIIFITIYQLSKAK</sequence>
<comment type="caution">
    <text evidence="2">The sequence shown here is derived from an EMBL/GenBank/DDBJ whole genome shotgun (WGS) entry which is preliminary data.</text>
</comment>
<gene>
    <name evidence="2" type="ORF">FDK13_32520</name>
</gene>
<keyword evidence="3" id="KW-1185">Reference proteome</keyword>
<name>A0A4U6CP84_9BACT</name>
<dbReference type="Proteomes" id="UP000304900">
    <property type="component" value="Unassembled WGS sequence"/>
</dbReference>